<feature type="signal peptide" evidence="2">
    <location>
        <begin position="1"/>
        <end position="42"/>
    </location>
</feature>
<evidence type="ECO:0000313" key="3">
    <source>
        <dbReference type="EMBL" id="GAA3361399.1"/>
    </source>
</evidence>
<reference evidence="4" key="1">
    <citation type="journal article" date="2019" name="Int. J. Syst. Evol. Microbiol.">
        <title>The Global Catalogue of Microorganisms (GCM) 10K type strain sequencing project: providing services to taxonomists for standard genome sequencing and annotation.</title>
        <authorList>
            <consortium name="The Broad Institute Genomics Platform"/>
            <consortium name="The Broad Institute Genome Sequencing Center for Infectious Disease"/>
            <person name="Wu L."/>
            <person name="Ma J."/>
        </authorList>
    </citation>
    <scope>NUCLEOTIDE SEQUENCE [LARGE SCALE GENOMIC DNA]</scope>
    <source>
        <strain evidence="4">JCM 9687</strain>
    </source>
</reference>
<dbReference type="Proteomes" id="UP001500483">
    <property type="component" value="Unassembled WGS sequence"/>
</dbReference>
<organism evidence="3 4">
    <name type="scientific">Saccharopolyspora gregorii</name>
    <dbReference type="NCBI Taxonomy" id="33914"/>
    <lineage>
        <taxon>Bacteria</taxon>
        <taxon>Bacillati</taxon>
        <taxon>Actinomycetota</taxon>
        <taxon>Actinomycetes</taxon>
        <taxon>Pseudonocardiales</taxon>
        <taxon>Pseudonocardiaceae</taxon>
        <taxon>Saccharopolyspora</taxon>
    </lineage>
</organism>
<keyword evidence="2" id="KW-0732">Signal</keyword>
<feature type="chain" id="PRO_5045234561" evidence="2">
    <location>
        <begin position="43"/>
        <end position="173"/>
    </location>
</feature>
<dbReference type="EMBL" id="BAAAYK010000038">
    <property type="protein sequence ID" value="GAA3361399.1"/>
    <property type="molecule type" value="Genomic_DNA"/>
</dbReference>
<gene>
    <name evidence="3" type="ORF">GCM10020366_45180</name>
</gene>
<feature type="region of interest" description="Disordered" evidence="1">
    <location>
        <begin position="46"/>
        <end position="107"/>
    </location>
</feature>
<evidence type="ECO:0000256" key="1">
    <source>
        <dbReference type="SAM" id="MobiDB-lite"/>
    </source>
</evidence>
<sequence>MSAQKIPDPRNPARTGLRLPGMKRLHTTVGAGVLLLAFTACAGQQEDVGFGGQPPAPEPAAPVQPKPEQERTPVPENLIKAESQSGTTVPRVWTQDGGSAVVTNGQEGGCSKVHAEVADQNAQQVKVVLVNETPDPPGICTMDLRYPPVAVQLDEPLGERTVVLEKREVKVPR</sequence>
<dbReference type="RefSeq" id="WP_258342087.1">
    <property type="nucleotide sequence ID" value="NZ_CP059556.1"/>
</dbReference>
<keyword evidence="4" id="KW-1185">Reference proteome</keyword>
<feature type="compositionally biased region" description="Pro residues" evidence="1">
    <location>
        <begin position="54"/>
        <end position="65"/>
    </location>
</feature>
<proteinExistence type="predicted"/>
<evidence type="ECO:0000256" key="2">
    <source>
        <dbReference type="SAM" id="SignalP"/>
    </source>
</evidence>
<protein>
    <submittedName>
        <fullName evidence="3">Uncharacterized protein</fullName>
    </submittedName>
</protein>
<name>A0ABP6RVW7_9PSEU</name>
<comment type="caution">
    <text evidence="3">The sequence shown here is derived from an EMBL/GenBank/DDBJ whole genome shotgun (WGS) entry which is preliminary data.</text>
</comment>
<accession>A0ABP6RVW7</accession>
<evidence type="ECO:0000313" key="4">
    <source>
        <dbReference type="Proteomes" id="UP001500483"/>
    </source>
</evidence>